<dbReference type="InterPro" id="IPR014942">
    <property type="entry name" value="AbiEii"/>
</dbReference>
<dbReference type="AlphaFoldDB" id="A0A3D4V5K4"/>
<evidence type="ECO:0000313" key="1">
    <source>
        <dbReference type="EMBL" id="HCT56365.1"/>
    </source>
</evidence>
<proteinExistence type="predicted"/>
<evidence type="ECO:0000313" key="2">
    <source>
        <dbReference type="Proteomes" id="UP000264071"/>
    </source>
</evidence>
<organism evidence="1 2">
    <name type="scientific">Gemmatimonas aurantiaca</name>
    <dbReference type="NCBI Taxonomy" id="173480"/>
    <lineage>
        <taxon>Bacteria</taxon>
        <taxon>Pseudomonadati</taxon>
        <taxon>Gemmatimonadota</taxon>
        <taxon>Gemmatimonadia</taxon>
        <taxon>Gemmatimonadales</taxon>
        <taxon>Gemmatimonadaceae</taxon>
        <taxon>Gemmatimonas</taxon>
    </lineage>
</organism>
<dbReference type="Gene3D" id="3.30.460.40">
    <property type="match status" value="1"/>
</dbReference>
<dbReference type="Pfam" id="PF08843">
    <property type="entry name" value="AbiEii"/>
    <property type="match status" value="1"/>
</dbReference>
<evidence type="ECO:0008006" key="3">
    <source>
        <dbReference type="Google" id="ProtNLM"/>
    </source>
</evidence>
<dbReference type="Proteomes" id="UP000264071">
    <property type="component" value="Unassembled WGS sequence"/>
</dbReference>
<sequence length="287" mass="31925">MSESSRDEQARPTPPSVGKLEKYVLAHANREGLAVGRVRHWISFMMLSGALDRAAGRPAGPRFIVKGGVALELRLPTRARATEDLDIVAVCDKDDLIAALDEALREPYHDCTFSRRAETRPLGDRALRVWVQIAYRSQRWATIQVDLARPDGADAETERLPSIPLSSFGLIGPADVACLSMRYHVAQKFHGMTKVPRHGGENDRFRDAVDLLLLRELLHGTSLQAIREACEDTFRIRAEHPWPPAIVLPPSWREPYAAMARALGIQETNLDAAERALREFLAAIEAA</sequence>
<comment type="caution">
    <text evidence="1">The sequence shown here is derived from an EMBL/GenBank/DDBJ whole genome shotgun (WGS) entry which is preliminary data.</text>
</comment>
<dbReference type="EMBL" id="DPIY01000005">
    <property type="protein sequence ID" value="HCT56365.1"/>
    <property type="molecule type" value="Genomic_DNA"/>
</dbReference>
<reference evidence="1 2" key="1">
    <citation type="journal article" date="2018" name="Nat. Biotechnol.">
        <title>A standardized bacterial taxonomy based on genome phylogeny substantially revises the tree of life.</title>
        <authorList>
            <person name="Parks D.H."/>
            <person name="Chuvochina M."/>
            <person name="Waite D.W."/>
            <person name="Rinke C."/>
            <person name="Skarshewski A."/>
            <person name="Chaumeil P.A."/>
            <person name="Hugenholtz P."/>
        </authorList>
    </citation>
    <scope>NUCLEOTIDE SEQUENCE [LARGE SCALE GENOMIC DNA]</scope>
    <source>
        <strain evidence="1">UBA8844</strain>
    </source>
</reference>
<name>A0A3D4V5K4_9BACT</name>
<accession>A0A3D4V5K4</accession>
<dbReference type="OMA" id="EVGHNEI"/>
<protein>
    <recommendedName>
        <fullName evidence="3">Nucleotidyl transferase AbiEii/AbiGii toxin family protein</fullName>
    </recommendedName>
</protein>
<gene>
    <name evidence="1" type="ORF">DGD08_04040</name>
</gene>